<sequence>MDAIAALIVLCGTKCGASGSPLVTGALALGRQGPVLELDLSERATRRSRTKRWLVRYPRALPVGIFLLVAAITVLAIFAIERSEAQRSNAQLASRTTAIASALERRSNASSAYLRAGAALLATLDDIAPDTFRRFVSELRLDADYRGAEGIGWAMVVRPGEFDAFDQLLDDGAPVPAQFYPAFTGEQPYAVPVTFLQPDTQRNRRALGYDMFSEPVRRTAMMEAERTARPTASGKVVLQQEGGAEQPGFLIYMPVFEGAPGGRRLRGYIYSPFNAQDFLSSALELEDAGSYGVTLYHAAAAPDNVLATTTTEEVPLDQRSHELVTIANSPFVLEVSRADTGVLSGLSMATLIFGLLVASLLMLVVRMLTQQALEDEASLVWFEEQASIRNSLTRELNHRVKNTLANVLSIIALTRRRAEDVGAFADGLDGRIRALSATHDLLTNSDWGTTPVEAVVRAELLPYTQDAEHAVELSGPEVELAPNDALSLGLAMHELATNAAKYGALSQPGGKVSVNWQLEGDALVRVEWQESGGPAVPAQRGRGFGTDLIERIVAHELRNPVQLEFNPDGVRCVLLIPVREPTEFAIRASEAAAKKRLRTADLKG</sequence>
<evidence type="ECO:0000256" key="5">
    <source>
        <dbReference type="ARBA" id="ARBA00022679"/>
    </source>
</evidence>
<dbReference type="SUPFAM" id="SSF55874">
    <property type="entry name" value="ATPase domain of HSP90 chaperone/DNA topoisomerase II/histidine kinase"/>
    <property type="match status" value="1"/>
</dbReference>
<dbReference type="GO" id="GO:0005524">
    <property type="term" value="F:ATP binding"/>
    <property type="evidence" value="ECO:0007669"/>
    <property type="project" value="UniProtKB-KW"/>
</dbReference>
<dbReference type="Gene3D" id="3.30.450.350">
    <property type="entry name" value="CHASE domain"/>
    <property type="match status" value="1"/>
</dbReference>
<dbReference type="InterPro" id="IPR042240">
    <property type="entry name" value="CHASE_sf"/>
</dbReference>
<dbReference type="Pfam" id="PF03924">
    <property type="entry name" value="CHASE"/>
    <property type="match status" value="1"/>
</dbReference>
<evidence type="ECO:0000313" key="14">
    <source>
        <dbReference type="EMBL" id="TIX51137.1"/>
    </source>
</evidence>
<dbReference type="GO" id="GO:0007165">
    <property type="term" value="P:signal transduction"/>
    <property type="evidence" value="ECO:0007669"/>
    <property type="project" value="UniProtKB-ARBA"/>
</dbReference>
<evidence type="ECO:0000313" key="15">
    <source>
        <dbReference type="Proteomes" id="UP000309389"/>
    </source>
</evidence>
<dbReference type="Gene3D" id="3.30.565.10">
    <property type="entry name" value="Histidine kinase-like ATPase, C-terminal domain"/>
    <property type="match status" value="1"/>
</dbReference>
<evidence type="ECO:0000256" key="2">
    <source>
        <dbReference type="ARBA" id="ARBA00004370"/>
    </source>
</evidence>
<evidence type="ECO:0000256" key="12">
    <source>
        <dbReference type="SAM" id="Phobius"/>
    </source>
</evidence>
<protein>
    <recommendedName>
        <fullName evidence="3">histidine kinase</fullName>
        <ecNumber evidence="3">2.7.13.3</ecNumber>
    </recommendedName>
</protein>
<comment type="subcellular location">
    <subcellularLocation>
        <location evidence="2">Membrane</location>
    </subcellularLocation>
</comment>
<keyword evidence="6 12" id="KW-0812">Transmembrane</keyword>
<evidence type="ECO:0000256" key="4">
    <source>
        <dbReference type="ARBA" id="ARBA00022553"/>
    </source>
</evidence>
<dbReference type="SMART" id="SM01079">
    <property type="entry name" value="CHASE"/>
    <property type="match status" value="1"/>
</dbReference>
<keyword evidence="7" id="KW-0547">Nucleotide-binding</keyword>
<accession>A0A4V4U9J3</accession>
<dbReference type="AlphaFoldDB" id="A0A4V4U9J3"/>
<dbReference type="GO" id="GO:0016020">
    <property type="term" value="C:membrane"/>
    <property type="evidence" value="ECO:0007669"/>
    <property type="project" value="UniProtKB-SubCell"/>
</dbReference>
<evidence type="ECO:0000256" key="7">
    <source>
        <dbReference type="ARBA" id="ARBA00022741"/>
    </source>
</evidence>
<organism evidence="14 15">
    <name type="scientific">Alteraurantiacibacter aquimixticola</name>
    <dbReference type="NCBI Taxonomy" id="2489173"/>
    <lineage>
        <taxon>Bacteria</taxon>
        <taxon>Pseudomonadati</taxon>
        <taxon>Pseudomonadota</taxon>
        <taxon>Alphaproteobacteria</taxon>
        <taxon>Sphingomonadales</taxon>
        <taxon>Erythrobacteraceae</taxon>
        <taxon>Alteraurantiacibacter</taxon>
    </lineage>
</organism>
<evidence type="ECO:0000256" key="10">
    <source>
        <dbReference type="ARBA" id="ARBA00022989"/>
    </source>
</evidence>
<dbReference type="Proteomes" id="UP000309389">
    <property type="component" value="Unassembled WGS sequence"/>
</dbReference>
<dbReference type="PANTHER" id="PTHR41523">
    <property type="entry name" value="TWO-COMPONENT SYSTEM SENSOR PROTEIN"/>
    <property type="match status" value="1"/>
</dbReference>
<dbReference type="OrthoDB" id="136506at2"/>
<keyword evidence="4" id="KW-0597">Phosphoprotein</keyword>
<dbReference type="EC" id="2.7.13.3" evidence="3"/>
<dbReference type="InterPro" id="IPR006189">
    <property type="entry name" value="CHASE_dom"/>
</dbReference>
<comment type="catalytic activity">
    <reaction evidence="1">
        <text>ATP + protein L-histidine = ADP + protein N-phospho-L-histidine.</text>
        <dbReference type="EC" id="2.7.13.3"/>
    </reaction>
</comment>
<evidence type="ECO:0000256" key="9">
    <source>
        <dbReference type="ARBA" id="ARBA00022840"/>
    </source>
</evidence>
<feature type="transmembrane region" description="Helical" evidence="12">
    <location>
        <begin position="346"/>
        <end position="368"/>
    </location>
</feature>
<feature type="domain" description="CHASE" evidence="13">
    <location>
        <begin position="192"/>
        <end position="284"/>
    </location>
</feature>
<evidence type="ECO:0000256" key="6">
    <source>
        <dbReference type="ARBA" id="ARBA00022692"/>
    </source>
</evidence>
<name>A0A4V4U9J3_9SPHN</name>
<dbReference type="GO" id="GO:0004673">
    <property type="term" value="F:protein histidine kinase activity"/>
    <property type="evidence" value="ECO:0007669"/>
    <property type="project" value="UniProtKB-EC"/>
</dbReference>
<evidence type="ECO:0000256" key="3">
    <source>
        <dbReference type="ARBA" id="ARBA00012438"/>
    </source>
</evidence>
<feature type="transmembrane region" description="Helical" evidence="12">
    <location>
        <begin position="60"/>
        <end position="80"/>
    </location>
</feature>
<comment type="caution">
    <text evidence="14">The sequence shown here is derived from an EMBL/GenBank/DDBJ whole genome shotgun (WGS) entry which is preliminary data.</text>
</comment>
<dbReference type="PANTHER" id="PTHR41523:SF8">
    <property type="entry name" value="ETHYLENE RESPONSE SENSOR PROTEIN"/>
    <property type="match status" value="1"/>
</dbReference>
<dbReference type="InterPro" id="IPR036890">
    <property type="entry name" value="HATPase_C_sf"/>
</dbReference>
<proteinExistence type="predicted"/>
<dbReference type="PROSITE" id="PS50839">
    <property type="entry name" value="CHASE"/>
    <property type="match status" value="1"/>
</dbReference>
<evidence type="ECO:0000256" key="8">
    <source>
        <dbReference type="ARBA" id="ARBA00022777"/>
    </source>
</evidence>
<dbReference type="EMBL" id="SSHH01000001">
    <property type="protein sequence ID" value="TIX51137.1"/>
    <property type="molecule type" value="Genomic_DNA"/>
</dbReference>
<dbReference type="Pfam" id="PF07536">
    <property type="entry name" value="HWE_HK"/>
    <property type="match status" value="1"/>
</dbReference>
<evidence type="ECO:0000259" key="13">
    <source>
        <dbReference type="PROSITE" id="PS50839"/>
    </source>
</evidence>
<keyword evidence="9" id="KW-0067">ATP-binding</keyword>
<keyword evidence="15" id="KW-1185">Reference proteome</keyword>
<evidence type="ECO:0000256" key="1">
    <source>
        <dbReference type="ARBA" id="ARBA00000085"/>
    </source>
</evidence>
<reference evidence="14 15" key="1">
    <citation type="submission" date="2019-04" db="EMBL/GenBank/DDBJ databases">
        <title>Altererythrobacter aquimixticola sp. nov., isolated from sediment of junction between the ocean and a freshwater spring.</title>
        <authorList>
            <person name="Yoon J.-H."/>
        </authorList>
    </citation>
    <scope>NUCLEOTIDE SEQUENCE [LARGE SCALE GENOMIC DNA]</scope>
    <source>
        <strain evidence="14 15">SSKS-13</strain>
    </source>
</reference>
<dbReference type="InterPro" id="IPR011102">
    <property type="entry name" value="Sig_transdc_His_kinase_HWE"/>
</dbReference>
<keyword evidence="11 12" id="KW-0472">Membrane</keyword>
<keyword evidence="8 14" id="KW-0418">Kinase</keyword>
<gene>
    <name evidence="14" type="ORF">E5222_01255</name>
</gene>
<keyword evidence="5" id="KW-0808">Transferase</keyword>
<keyword evidence="10 12" id="KW-1133">Transmembrane helix</keyword>
<evidence type="ECO:0000256" key="11">
    <source>
        <dbReference type="ARBA" id="ARBA00023136"/>
    </source>
</evidence>
<dbReference type="SMART" id="SM00911">
    <property type="entry name" value="HWE_HK"/>
    <property type="match status" value="1"/>
</dbReference>